<organism evidence="2 3">
    <name type="scientific">Tubulinosema ratisbonensis</name>
    <dbReference type="NCBI Taxonomy" id="291195"/>
    <lineage>
        <taxon>Eukaryota</taxon>
        <taxon>Fungi</taxon>
        <taxon>Fungi incertae sedis</taxon>
        <taxon>Microsporidia</taxon>
        <taxon>Tubulinosematoidea</taxon>
        <taxon>Tubulinosematidae</taxon>
        <taxon>Tubulinosema</taxon>
    </lineage>
</organism>
<dbReference type="InterPro" id="IPR045154">
    <property type="entry name" value="PCF11-like"/>
</dbReference>
<sequence length="296" mass="34911">MCKEFINLLSTYKKGENIKLNVILIIFNTKKYLSDELIKILELQSKFNNDLEEVICELKKNTYFKEKINNKTKEEIIVKERSIKIPGLNVSEEEVKKVKLSDLENELKCELNKKSEINEKNKLNKINETNESNEKNKTDEINEKNKIDKLNKKIIKNKLTNQSKKKNQNSKKLLKKLIKILYKPIQCKICALRFDTHESEALSVHLQDHQRKIRSTEQQTTLSREYACKESEWLVSKISLPNLVFSNVKVKSDKAQECKICKEKIQLKFDDEEEAWVLHEGVKTEDGFFYHRKCIE</sequence>
<reference evidence="2 3" key="1">
    <citation type="submission" date="2018-10" db="EMBL/GenBank/DDBJ databases">
        <title>Draft genome sequence of the microsporidian Tubulinosema ratisbonensis.</title>
        <authorList>
            <person name="Polonais V."/>
            <person name="Peyretaillade E."/>
            <person name="Niehus S."/>
            <person name="Wawrzyniak I."/>
            <person name="Franchet A."/>
            <person name="Gaspin C."/>
            <person name="Reichstadt M."/>
            <person name="Belser C."/>
            <person name="Labadie K."/>
            <person name="Delbac F."/>
            <person name="Ferrandon D."/>
        </authorList>
    </citation>
    <scope>NUCLEOTIDE SEQUENCE [LARGE SCALE GENOMIC DNA]</scope>
    <source>
        <strain evidence="2 3">Franzen</strain>
    </source>
</reference>
<evidence type="ECO:0000256" key="1">
    <source>
        <dbReference type="SAM" id="Coils"/>
    </source>
</evidence>
<dbReference type="VEuPathDB" id="MicrosporidiaDB:TUBRATIS_009930"/>
<feature type="coiled-coil region" evidence="1">
    <location>
        <begin position="156"/>
        <end position="219"/>
    </location>
</feature>
<evidence type="ECO:0000313" key="2">
    <source>
        <dbReference type="EMBL" id="RVD92496.1"/>
    </source>
</evidence>
<evidence type="ECO:0000313" key="3">
    <source>
        <dbReference type="Proteomes" id="UP000282876"/>
    </source>
</evidence>
<dbReference type="STRING" id="291195.A0A437AND0"/>
<dbReference type="EMBL" id="RCSS01000202">
    <property type="protein sequence ID" value="RVD92496.1"/>
    <property type="molecule type" value="Genomic_DNA"/>
</dbReference>
<dbReference type="OrthoDB" id="2196355at2759"/>
<dbReference type="GO" id="GO:0000993">
    <property type="term" value="F:RNA polymerase II complex binding"/>
    <property type="evidence" value="ECO:0007669"/>
    <property type="project" value="InterPro"/>
</dbReference>
<dbReference type="GO" id="GO:0031124">
    <property type="term" value="P:mRNA 3'-end processing"/>
    <property type="evidence" value="ECO:0007669"/>
    <property type="project" value="InterPro"/>
</dbReference>
<dbReference type="GO" id="GO:0003729">
    <property type="term" value="F:mRNA binding"/>
    <property type="evidence" value="ECO:0007669"/>
    <property type="project" value="InterPro"/>
</dbReference>
<dbReference type="PANTHER" id="PTHR15921:SF3">
    <property type="entry name" value="PRE-MRNA CLEAVAGE COMPLEX 2 PROTEIN PCF11"/>
    <property type="match status" value="1"/>
</dbReference>
<protein>
    <submittedName>
        <fullName evidence="2">mRNA cleavage and polyadenylation factor I II subunit pfc 11</fullName>
    </submittedName>
</protein>
<dbReference type="GO" id="GO:0005737">
    <property type="term" value="C:cytoplasm"/>
    <property type="evidence" value="ECO:0007669"/>
    <property type="project" value="TreeGrafter"/>
</dbReference>
<dbReference type="AlphaFoldDB" id="A0A437AND0"/>
<accession>A0A437AND0</accession>
<comment type="caution">
    <text evidence="2">The sequence shown here is derived from an EMBL/GenBank/DDBJ whole genome shotgun (WGS) entry which is preliminary data.</text>
</comment>
<proteinExistence type="predicted"/>
<keyword evidence="1" id="KW-0175">Coiled coil</keyword>
<gene>
    <name evidence="2" type="ORF">TUBRATIS_009930</name>
</gene>
<name>A0A437AND0_9MICR</name>
<dbReference type="Proteomes" id="UP000282876">
    <property type="component" value="Unassembled WGS sequence"/>
</dbReference>
<dbReference type="PANTHER" id="PTHR15921">
    <property type="entry name" value="PRE-MRNA CLEAVAGE COMPLEX II"/>
    <property type="match status" value="1"/>
</dbReference>
<keyword evidence="3" id="KW-1185">Reference proteome</keyword>
<dbReference type="GO" id="GO:0005849">
    <property type="term" value="C:mRNA cleavage factor complex"/>
    <property type="evidence" value="ECO:0007669"/>
    <property type="project" value="TreeGrafter"/>
</dbReference>
<dbReference type="GO" id="GO:0006369">
    <property type="term" value="P:termination of RNA polymerase II transcription"/>
    <property type="evidence" value="ECO:0007669"/>
    <property type="project" value="InterPro"/>
</dbReference>